<comment type="caution">
    <text evidence="1">The sequence shown here is derived from an EMBL/GenBank/DDBJ whole genome shotgun (WGS) entry which is preliminary data.</text>
</comment>
<proteinExistence type="predicted"/>
<keyword evidence="2" id="KW-1185">Reference proteome</keyword>
<dbReference type="Proteomes" id="UP001211065">
    <property type="component" value="Unassembled WGS sequence"/>
</dbReference>
<gene>
    <name evidence="1" type="ORF">HK099_001521</name>
</gene>
<reference evidence="1" key="1">
    <citation type="submission" date="2020-05" db="EMBL/GenBank/DDBJ databases">
        <title>Phylogenomic resolution of chytrid fungi.</title>
        <authorList>
            <person name="Stajich J.E."/>
            <person name="Amses K."/>
            <person name="Simmons R."/>
            <person name="Seto K."/>
            <person name="Myers J."/>
            <person name="Bonds A."/>
            <person name="Quandt C.A."/>
            <person name="Barry K."/>
            <person name="Liu P."/>
            <person name="Grigoriev I."/>
            <person name="Longcore J.E."/>
            <person name="James T.Y."/>
        </authorList>
    </citation>
    <scope>NUCLEOTIDE SEQUENCE</scope>
    <source>
        <strain evidence="1">JEL0476</strain>
    </source>
</reference>
<sequence length="517" mass="60057">MTEVKPTDILASLPSTITNNNVVNTPQSRATRGGFFNAHQFHHSQFQKQNNVEDNMICKIKNLIIEGPLVKYENEKVLCRDENVLIIRDLKVIREELIKRKKDVFVRGFKSDPREPYKPIGELYLDSDLLVLNCLKIDQNSVQKASNNKTAEISSKVHEVRKSNGKGSKGSISNLHFQFPKALLIIYFLDLPQNQSNGISFIKERLLKSKMRLHAVKFGIPFLEVLASGEKKLVEEVSKTVKTDTEENDLDWMHLKIDPEKQTYYQLLLEKRKKSLAAIGSTSESLKYNNSNESKIKNYEKNKAQKVKKRDKKNNSVVPIEIEKKFGSVKRMEEALNINQNDKRGEATTSFLQTRDTCFEQRHRLTQLLYEDLNRVDLERKSNFKLKIKNFDVSKNIGFVDDLQNMRIKAKREKIAEKNAILNEHPWYRDLINKVVNTGGIKRKTSPYETLLIERVKGVIEDKRSFSQLTFVQMLKVIPTHEFTKDEIQRIIRFIKQHETITERDYIEAIELAGHQI</sequence>
<dbReference type="EMBL" id="JADGJW010000143">
    <property type="protein sequence ID" value="KAJ3223120.1"/>
    <property type="molecule type" value="Genomic_DNA"/>
</dbReference>
<organism evidence="1 2">
    <name type="scientific">Clydaea vesicula</name>
    <dbReference type="NCBI Taxonomy" id="447962"/>
    <lineage>
        <taxon>Eukaryota</taxon>
        <taxon>Fungi</taxon>
        <taxon>Fungi incertae sedis</taxon>
        <taxon>Chytridiomycota</taxon>
        <taxon>Chytridiomycota incertae sedis</taxon>
        <taxon>Chytridiomycetes</taxon>
        <taxon>Lobulomycetales</taxon>
        <taxon>Lobulomycetaceae</taxon>
        <taxon>Clydaea</taxon>
    </lineage>
</organism>
<accession>A0AAD5U520</accession>
<protein>
    <submittedName>
        <fullName evidence="1">Uncharacterized protein</fullName>
    </submittedName>
</protein>
<name>A0AAD5U520_9FUNG</name>
<evidence type="ECO:0000313" key="2">
    <source>
        <dbReference type="Proteomes" id="UP001211065"/>
    </source>
</evidence>
<evidence type="ECO:0000313" key="1">
    <source>
        <dbReference type="EMBL" id="KAJ3223120.1"/>
    </source>
</evidence>
<dbReference type="AlphaFoldDB" id="A0AAD5U520"/>